<dbReference type="SUPFAM" id="SSF56784">
    <property type="entry name" value="HAD-like"/>
    <property type="match status" value="1"/>
</dbReference>
<dbReference type="GeneID" id="105843083"/>
<sequence>MKRSLKSSSNSESKTKQQKLSSSKFDLKWKNHGDPIKDLYPLIYLDGPSVSSSTKIASFDLDDTLITTKSGKNFPTSASDWKFLSSKVVAKLKSLYNEGYKLVIFTNQAGIEKKKLKLQDIQTKIMDIINELGIPMQVFISTGENIYRKPYINAWNFCVLQCNGTSVANLNESFYVGDAAGRPKGWAVGRKKDFSCSDRKFAKNIGIQFYTPEEFFDGAAPYVKFDWGSIDPVKALSDHSEGSFENICSNNVEMIIFVGSPAAGKSFFAKNYLEPNFYVIVNRDTLKTIEKCILLAEESLKNKKSVVIDNTNPSKEARKAFIDLAKKYNVSVRCFYFQTPLELAHHLNMFRQVVSGGTIRRVPDVGFNTFKSKFQPPTKEEGFEIVTINFSPKFHTNDEKALFLQWT</sequence>
<proteinExistence type="predicted"/>
<dbReference type="InterPro" id="IPR027417">
    <property type="entry name" value="P-loop_NTPase"/>
</dbReference>
<dbReference type="InterPro" id="IPR006549">
    <property type="entry name" value="HAD-SF_hydro_IIIA"/>
</dbReference>
<dbReference type="Gene3D" id="3.40.50.300">
    <property type="entry name" value="P-loop containing nucleotide triphosphate hydrolases"/>
    <property type="match status" value="1"/>
</dbReference>
<dbReference type="CDD" id="cd01625">
    <property type="entry name" value="HAD_PNP"/>
    <property type="match status" value="1"/>
</dbReference>
<reference evidence="3" key="1">
    <citation type="submission" date="2025-08" db="UniProtKB">
        <authorList>
            <consortium name="RefSeq"/>
        </authorList>
    </citation>
    <scope>IDENTIFICATION</scope>
</reference>
<dbReference type="Proteomes" id="UP001652625">
    <property type="component" value="Chromosome 07"/>
</dbReference>
<dbReference type="Pfam" id="PF13671">
    <property type="entry name" value="AAA_33"/>
    <property type="match status" value="1"/>
</dbReference>
<protein>
    <submittedName>
        <fullName evidence="3">Bifunctional polynucleotide phosphatase/kinase</fullName>
    </submittedName>
</protein>
<gene>
    <name evidence="3" type="primary">LOC105843083</name>
</gene>
<dbReference type="PANTHER" id="PTHR12083">
    <property type="entry name" value="BIFUNCTIONAL POLYNUCLEOTIDE PHOSPHATASE/KINASE"/>
    <property type="match status" value="1"/>
</dbReference>
<keyword evidence="2" id="KW-1185">Reference proteome</keyword>
<accession>A0ABM4C7M7</accession>
<evidence type="ECO:0000313" key="3">
    <source>
        <dbReference type="RefSeq" id="XP_065657612.1"/>
    </source>
</evidence>
<dbReference type="Pfam" id="PF08645">
    <property type="entry name" value="PNK3P"/>
    <property type="match status" value="1"/>
</dbReference>
<dbReference type="NCBIfam" id="TIGR01664">
    <property type="entry name" value="DNA-3'-Pase"/>
    <property type="match status" value="1"/>
</dbReference>
<name>A0ABM4C7M7_HYDVU</name>
<dbReference type="InterPro" id="IPR036412">
    <property type="entry name" value="HAD-like_sf"/>
</dbReference>
<dbReference type="InterPro" id="IPR013954">
    <property type="entry name" value="PNK3P"/>
</dbReference>
<dbReference type="NCBIfam" id="TIGR01662">
    <property type="entry name" value="HAD-SF-IIIA"/>
    <property type="match status" value="1"/>
</dbReference>
<evidence type="ECO:0000313" key="2">
    <source>
        <dbReference type="Proteomes" id="UP001652625"/>
    </source>
</evidence>
<dbReference type="SUPFAM" id="SSF52540">
    <property type="entry name" value="P-loop containing nucleoside triphosphate hydrolases"/>
    <property type="match status" value="1"/>
</dbReference>
<organism evidence="2 3">
    <name type="scientific">Hydra vulgaris</name>
    <name type="common">Hydra</name>
    <name type="synonym">Hydra attenuata</name>
    <dbReference type="NCBI Taxonomy" id="6087"/>
    <lineage>
        <taxon>Eukaryota</taxon>
        <taxon>Metazoa</taxon>
        <taxon>Cnidaria</taxon>
        <taxon>Hydrozoa</taxon>
        <taxon>Hydroidolina</taxon>
        <taxon>Anthoathecata</taxon>
        <taxon>Aplanulata</taxon>
        <taxon>Hydridae</taxon>
        <taxon>Hydra</taxon>
    </lineage>
</organism>
<feature type="region of interest" description="Disordered" evidence="1">
    <location>
        <begin position="1"/>
        <end position="22"/>
    </location>
</feature>
<dbReference type="InterPro" id="IPR023214">
    <property type="entry name" value="HAD_sf"/>
</dbReference>
<dbReference type="PANTHER" id="PTHR12083:SF18">
    <property type="entry name" value="BIFUNCTIONAL POLYNUCLEOTIDE PHOSPHATASE_KINASE"/>
    <property type="match status" value="1"/>
</dbReference>
<evidence type="ECO:0000256" key="1">
    <source>
        <dbReference type="SAM" id="MobiDB-lite"/>
    </source>
</evidence>
<dbReference type="InterPro" id="IPR006551">
    <property type="entry name" value="Polynucleotide_phosphatase"/>
</dbReference>
<dbReference type="RefSeq" id="XP_065657612.1">
    <property type="nucleotide sequence ID" value="XM_065801540.1"/>
</dbReference>
<dbReference type="Gene3D" id="3.40.50.1000">
    <property type="entry name" value="HAD superfamily/HAD-like"/>
    <property type="match status" value="1"/>
</dbReference>